<keyword evidence="3" id="KW-0804">Transcription</keyword>
<dbReference type="Proteomes" id="UP000199118">
    <property type="component" value="Unassembled WGS sequence"/>
</dbReference>
<gene>
    <name evidence="7" type="ORF">SAMN05444336_101148</name>
</gene>
<evidence type="ECO:0000256" key="4">
    <source>
        <dbReference type="PROSITE-ProRule" id="PRU00335"/>
    </source>
</evidence>
<evidence type="ECO:0000256" key="3">
    <source>
        <dbReference type="ARBA" id="ARBA00023163"/>
    </source>
</evidence>
<dbReference type="InterPro" id="IPR001647">
    <property type="entry name" value="HTH_TetR"/>
</dbReference>
<feature type="region of interest" description="Disordered" evidence="5">
    <location>
        <begin position="1"/>
        <end position="26"/>
    </location>
</feature>
<sequence>MAGLAPTPSEPGPKPSPKPNPDADPDATRARIKAAGMKLFSERGIDAASVRAIVREAGARNGASLHYYFGSKEGLIRELAADAARRSDRARNGLLDAMEAGGGPRRAADIVGLMVAVETAPAQGGALDGLPVGFGHMRFVDAMQGAHRALFLDAVGGRWTTSFDRCMAHLRGMLGHLPDDEARRRLAFFVVFFSAGLAAREAAFVADPSGGGLWGRPGARESFVASLCGGLEAPG</sequence>
<reference evidence="7 8" key="1">
    <citation type="submission" date="2016-10" db="EMBL/GenBank/DDBJ databases">
        <authorList>
            <person name="de Groot N.N."/>
        </authorList>
    </citation>
    <scope>NUCLEOTIDE SEQUENCE [LARGE SCALE GENOMIC DNA]</scope>
    <source>
        <strain evidence="7 8">DSM 17890</strain>
    </source>
</reference>
<accession>A0A1H2QUJ5</accession>
<organism evidence="7 8">
    <name type="scientific">Albimonas donghaensis</name>
    <dbReference type="NCBI Taxonomy" id="356660"/>
    <lineage>
        <taxon>Bacteria</taxon>
        <taxon>Pseudomonadati</taxon>
        <taxon>Pseudomonadota</taxon>
        <taxon>Alphaproteobacteria</taxon>
        <taxon>Rhodobacterales</taxon>
        <taxon>Paracoccaceae</taxon>
        <taxon>Albimonas</taxon>
    </lineage>
</organism>
<evidence type="ECO:0000313" key="8">
    <source>
        <dbReference type="Proteomes" id="UP000199118"/>
    </source>
</evidence>
<dbReference type="PANTHER" id="PTHR30055">
    <property type="entry name" value="HTH-TYPE TRANSCRIPTIONAL REGULATOR RUTR"/>
    <property type="match status" value="1"/>
</dbReference>
<evidence type="ECO:0000259" key="6">
    <source>
        <dbReference type="PROSITE" id="PS50977"/>
    </source>
</evidence>
<dbReference type="OrthoDB" id="2356263at2"/>
<evidence type="ECO:0000256" key="5">
    <source>
        <dbReference type="SAM" id="MobiDB-lite"/>
    </source>
</evidence>
<evidence type="ECO:0000256" key="1">
    <source>
        <dbReference type="ARBA" id="ARBA00023015"/>
    </source>
</evidence>
<dbReference type="EMBL" id="FNMZ01000001">
    <property type="protein sequence ID" value="SDW10588.1"/>
    <property type="molecule type" value="Genomic_DNA"/>
</dbReference>
<keyword evidence="8" id="KW-1185">Reference proteome</keyword>
<dbReference type="InterPro" id="IPR050109">
    <property type="entry name" value="HTH-type_TetR-like_transc_reg"/>
</dbReference>
<proteinExistence type="predicted"/>
<feature type="compositionally biased region" description="Pro residues" evidence="5">
    <location>
        <begin position="8"/>
        <end position="22"/>
    </location>
</feature>
<dbReference type="GO" id="GO:0003700">
    <property type="term" value="F:DNA-binding transcription factor activity"/>
    <property type="evidence" value="ECO:0007669"/>
    <property type="project" value="TreeGrafter"/>
</dbReference>
<feature type="DNA-binding region" description="H-T-H motif" evidence="4">
    <location>
        <begin position="50"/>
        <end position="69"/>
    </location>
</feature>
<dbReference type="STRING" id="356660.SAMN05444336_101148"/>
<dbReference type="PANTHER" id="PTHR30055:SF234">
    <property type="entry name" value="HTH-TYPE TRANSCRIPTIONAL REGULATOR BETI"/>
    <property type="match status" value="1"/>
</dbReference>
<keyword evidence="1" id="KW-0805">Transcription regulation</keyword>
<dbReference type="PROSITE" id="PS50977">
    <property type="entry name" value="HTH_TETR_2"/>
    <property type="match status" value="1"/>
</dbReference>
<dbReference type="SUPFAM" id="SSF46689">
    <property type="entry name" value="Homeodomain-like"/>
    <property type="match status" value="1"/>
</dbReference>
<evidence type="ECO:0000256" key="2">
    <source>
        <dbReference type="ARBA" id="ARBA00023125"/>
    </source>
</evidence>
<keyword evidence="2 4" id="KW-0238">DNA-binding</keyword>
<dbReference type="AlphaFoldDB" id="A0A1H2QUJ5"/>
<feature type="domain" description="HTH tetR-type" evidence="6">
    <location>
        <begin position="26"/>
        <end position="87"/>
    </location>
</feature>
<protein>
    <submittedName>
        <fullName evidence="7">Transcriptional regulator, TetR family</fullName>
    </submittedName>
</protein>
<evidence type="ECO:0000313" key="7">
    <source>
        <dbReference type="EMBL" id="SDW10588.1"/>
    </source>
</evidence>
<dbReference type="Gene3D" id="1.10.357.10">
    <property type="entry name" value="Tetracycline Repressor, domain 2"/>
    <property type="match status" value="1"/>
</dbReference>
<dbReference type="InterPro" id="IPR009057">
    <property type="entry name" value="Homeodomain-like_sf"/>
</dbReference>
<dbReference type="GO" id="GO:0000976">
    <property type="term" value="F:transcription cis-regulatory region binding"/>
    <property type="evidence" value="ECO:0007669"/>
    <property type="project" value="TreeGrafter"/>
</dbReference>
<name>A0A1H2QUJ5_9RHOB</name>
<dbReference type="Pfam" id="PF00440">
    <property type="entry name" value="TetR_N"/>
    <property type="match status" value="1"/>
</dbReference>